<organism evidence="1">
    <name type="scientific">Sedimenticola thiotaurini</name>
    <dbReference type="NCBI Taxonomy" id="1543721"/>
    <lineage>
        <taxon>Bacteria</taxon>
        <taxon>Pseudomonadati</taxon>
        <taxon>Pseudomonadota</taxon>
        <taxon>Gammaproteobacteria</taxon>
        <taxon>Chromatiales</taxon>
        <taxon>Sedimenticolaceae</taxon>
        <taxon>Sedimenticola</taxon>
    </lineage>
</organism>
<sequence length="133" mass="15544">MTASPRAATSSLDSDNKCSRCHQSRCCTYITEPLGAAPRSKSDFEHLLWQVSHRGVSLYKDSDGWYLLFDAPCEHLLPEGGCAIYDDRPQICRDYDNDWCEYDQPAEEGFELLFRNYDELLQYCRGRFRRWGR</sequence>
<name>A0A831RNB6_9GAMM</name>
<evidence type="ECO:0000313" key="1">
    <source>
        <dbReference type="EMBL" id="HEB96105.1"/>
    </source>
</evidence>
<comment type="caution">
    <text evidence="1">The sequence shown here is derived from an EMBL/GenBank/DDBJ whole genome shotgun (WGS) entry which is preliminary data.</text>
</comment>
<reference evidence="1" key="1">
    <citation type="journal article" date="2020" name="mSystems">
        <title>Genome- and Community-Level Interaction Insights into Carbon Utilization and Element Cycling Functions of Hydrothermarchaeota in Hydrothermal Sediment.</title>
        <authorList>
            <person name="Zhou Z."/>
            <person name="Liu Y."/>
            <person name="Xu W."/>
            <person name="Pan J."/>
            <person name="Luo Z.H."/>
            <person name="Li M."/>
        </authorList>
    </citation>
    <scope>NUCLEOTIDE SEQUENCE [LARGE SCALE GENOMIC DNA]</scope>
    <source>
        <strain evidence="1">HyVt-443</strain>
    </source>
</reference>
<dbReference type="Proteomes" id="UP000886251">
    <property type="component" value="Unassembled WGS sequence"/>
</dbReference>
<proteinExistence type="predicted"/>
<dbReference type="AlphaFoldDB" id="A0A831RNB6"/>
<dbReference type="EMBL" id="DRKP01000074">
    <property type="protein sequence ID" value="HEB96105.1"/>
    <property type="molecule type" value="Genomic_DNA"/>
</dbReference>
<accession>A0A831RNB6</accession>
<protein>
    <submittedName>
        <fullName evidence="1">YkgJ family cysteine cluster protein</fullName>
    </submittedName>
</protein>
<dbReference type="Pfam" id="PF03692">
    <property type="entry name" value="CxxCxxCC"/>
    <property type="match status" value="1"/>
</dbReference>
<gene>
    <name evidence="1" type="ORF">ENI96_06720</name>
</gene>
<dbReference type="InterPro" id="IPR005358">
    <property type="entry name" value="Puta_zinc/iron-chelating_dom"/>
</dbReference>